<gene>
    <name evidence="2" type="ORF">K402DRAFT_462928</name>
</gene>
<dbReference type="EMBL" id="ML977153">
    <property type="protein sequence ID" value="KAF1987216.1"/>
    <property type="molecule type" value="Genomic_DNA"/>
</dbReference>
<sequence>MSSKGIPILMYGRGVQMANGISAVLAPKYDMIHFCLNAETAQSEFKAVLNGDLVTPSSGAGSNKDRQPAERKSPVAIAIGGGIPEEEVEALKGLLGPEKSNSIKWTKVTPAEGQAAGGPQPENIGPLVMKKLDEALGE</sequence>
<evidence type="ECO:0000313" key="3">
    <source>
        <dbReference type="Proteomes" id="UP000800041"/>
    </source>
</evidence>
<feature type="compositionally biased region" description="Basic and acidic residues" evidence="1">
    <location>
        <begin position="63"/>
        <end position="73"/>
    </location>
</feature>
<feature type="region of interest" description="Disordered" evidence="1">
    <location>
        <begin position="52"/>
        <end position="73"/>
    </location>
</feature>
<reference evidence="2" key="1">
    <citation type="journal article" date="2020" name="Stud. Mycol.">
        <title>101 Dothideomycetes genomes: a test case for predicting lifestyles and emergence of pathogens.</title>
        <authorList>
            <person name="Haridas S."/>
            <person name="Albert R."/>
            <person name="Binder M."/>
            <person name="Bloem J."/>
            <person name="Labutti K."/>
            <person name="Salamov A."/>
            <person name="Andreopoulos B."/>
            <person name="Baker S."/>
            <person name="Barry K."/>
            <person name="Bills G."/>
            <person name="Bluhm B."/>
            <person name="Cannon C."/>
            <person name="Castanera R."/>
            <person name="Culley D."/>
            <person name="Daum C."/>
            <person name="Ezra D."/>
            <person name="Gonzalez J."/>
            <person name="Henrissat B."/>
            <person name="Kuo A."/>
            <person name="Liang C."/>
            <person name="Lipzen A."/>
            <person name="Lutzoni F."/>
            <person name="Magnuson J."/>
            <person name="Mondo S."/>
            <person name="Nolan M."/>
            <person name="Ohm R."/>
            <person name="Pangilinan J."/>
            <person name="Park H.-J."/>
            <person name="Ramirez L."/>
            <person name="Alfaro M."/>
            <person name="Sun H."/>
            <person name="Tritt A."/>
            <person name="Yoshinaga Y."/>
            <person name="Zwiers L.-H."/>
            <person name="Turgeon B."/>
            <person name="Goodwin S."/>
            <person name="Spatafora J."/>
            <person name="Crous P."/>
            <person name="Grigoriev I."/>
        </authorList>
    </citation>
    <scope>NUCLEOTIDE SEQUENCE</scope>
    <source>
        <strain evidence="2">CBS 113979</strain>
    </source>
</reference>
<organism evidence="2 3">
    <name type="scientific">Aulographum hederae CBS 113979</name>
    <dbReference type="NCBI Taxonomy" id="1176131"/>
    <lineage>
        <taxon>Eukaryota</taxon>
        <taxon>Fungi</taxon>
        <taxon>Dikarya</taxon>
        <taxon>Ascomycota</taxon>
        <taxon>Pezizomycotina</taxon>
        <taxon>Dothideomycetes</taxon>
        <taxon>Pleosporomycetidae</taxon>
        <taxon>Aulographales</taxon>
        <taxon>Aulographaceae</taxon>
    </lineage>
</organism>
<dbReference type="OrthoDB" id="3649348at2759"/>
<evidence type="ECO:0000256" key="1">
    <source>
        <dbReference type="SAM" id="MobiDB-lite"/>
    </source>
</evidence>
<feature type="region of interest" description="Disordered" evidence="1">
    <location>
        <begin position="105"/>
        <end position="138"/>
    </location>
</feature>
<dbReference type="AlphaFoldDB" id="A0A6G1H1X0"/>
<name>A0A6G1H1X0_9PEZI</name>
<protein>
    <submittedName>
        <fullName evidence="2">Uncharacterized protein</fullName>
    </submittedName>
</protein>
<proteinExistence type="predicted"/>
<evidence type="ECO:0000313" key="2">
    <source>
        <dbReference type="EMBL" id="KAF1987216.1"/>
    </source>
</evidence>
<dbReference type="Proteomes" id="UP000800041">
    <property type="component" value="Unassembled WGS sequence"/>
</dbReference>
<keyword evidence="3" id="KW-1185">Reference proteome</keyword>
<accession>A0A6G1H1X0</accession>